<keyword evidence="2" id="KW-1185">Reference proteome</keyword>
<sequence>MIDEDEDGEDGDDEDETVDQSSTYGDGFYDDVVTNEDNVVTKKKIDQCVLEGLKFARDILPKRVLKKIDPLSPSVIRRNAKKGKE</sequence>
<accession>A0ACB9GGQ3</accession>
<evidence type="ECO:0000313" key="1">
    <source>
        <dbReference type="EMBL" id="KAI3782223.1"/>
    </source>
</evidence>
<gene>
    <name evidence="1" type="ORF">L2E82_12260</name>
</gene>
<dbReference type="EMBL" id="CM042010">
    <property type="protein sequence ID" value="KAI3782223.1"/>
    <property type="molecule type" value="Genomic_DNA"/>
</dbReference>
<proteinExistence type="predicted"/>
<comment type="caution">
    <text evidence="1">The sequence shown here is derived from an EMBL/GenBank/DDBJ whole genome shotgun (WGS) entry which is preliminary data.</text>
</comment>
<organism evidence="1 2">
    <name type="scientific">Cichorium intybus</name>
    <name type="common">Chicory</name>
    <dbReference type="NCBI Taxonomy" id="13427"/>
    <lineage>
        <taxon>Eukaryota</taxon>
        <taxon>Viridiplantae</taxon>
        <taxon>Streptophyta</taxon>
        <taxon>Embryophyta</taxon>
        <taxon>Tracheophyta</taxon>
        <taxon>Spermatophyta</taxon>
        <taxon>Magnoliopsida</taxon>
        <taxon>eudicotyledons</taxon>
        <taxon>Gunneridae</taxon>
        <taxon>Pentapetalae</taxon>
        <taxon>asterids</taxon>
        <taxon>campanulids</taxon>
        <taxon>Asterales</taxon>
        <taxon>Asteraceae</taxon>
        <taxon>Cichorioideae</taxon>
        <taxon>Cichorieae</taxon>
        <taxon>Cichoriinae</taxon>
        <taxon>Cichorium</taxon>
    </lineage>
</organism>
<reference evidence="1 2" key="2">
    <citation type="journal article" date="2022" name="Mol. Ecol. Resour.">
        <title>The genomes of chicory, endive, great burdock and yacon provide insights into Asteraceae paleo-polyploidization history and plant inulin production.</title>
        <authorList>
            <person name="Fan W."/>
            <person name="Wang S."/>
            <person name="Wang H."/>
            <person name="Wang A."/>
            <person name="Jiang F."/>
            <person name="Liu H."/>
            <person name="Zhao H."/>
            <person name="Xu D."/>
            <person name="Zhang Y."/>
        </authorList>
    </citation>
    <scope>NUCLEOTIDE SEQUENCE [LARGE SCALE GENOMIC DNA]</scope>
    <source>
        <strain evidence="2">cv. Punajuju</strain>
        <tissue evidence="1">Leaves</tissue>
    </source>
</reference>
<protein>
    <submittedName>
        <fullName evidence="1">Uncharacterized protein</fullName>
    </submittedName>
</protein>
<dbReference type="Proteomes" id="UP001055811">
    <property type="component" value="Linkage Group LG02"/>
</dbReference>
<name>A0ACB9GGQ3_CICIN</name>
<evidence type="ECO:0000313" key="2">
    <source>
        <dbReference type="Proteomes" id="UP001055811"/>
    </source>
</evidence>
<reference evidence="2" key="1">
    <citation type="journal article" date="2022" name="Mol. Ecol. Resour.">
        <title>The genomes of chicory, endive, great burdock and yacon provide insights into Asteraceae palaeo-polyploidization history and plant inulin production.</title>
        <authorList>
            <person name="Fan W."/>
            <person name="Wang S."/>
            <person name="Wang H."/>
            <person name="Wang A."/>
            <person name="Jiang F."/>
            <person name="Liu H."/>
            <person name="Zhao H."/>
            <person name="Xu D."/>
            <person name="Zhang Y."/>
        </authorList>
    </citation>
    <scope>NUCLEOTIDE SEQUENCE [LARGE SCALE GENOMIC DNA]</scope>
    <source>
        <strain evidence="2">cv. Punajuju</strain>
    </source>
</reference>